<evidence type="ECO:0000313" key="2">
    <source>
        <dbReference type="EMBL" id="ESK50918.1"/>
    </source>
</evidence>
<name>V2U941_9GAMM</name>
<proteinExistence type="predicted"/>
<gene>
    <name evidence="2" type="ORF">P255_01417</name>
</gene>
<feature type="region of interest" description="Disordered" evidence="1">
    <location>
        <begin position="1"/>
        <end position="21"/>
    </location>
</feature>
<evidence type="ECO:0000313" key="3">
    <source>
        <dbReference type="Proteomes" id="UP000018418"/>
    </source>
</evidence>
<feature type="compositionally biased region" description="Polar residues" evidence="1">
    <location>
        <begin position="1"/>
        <end position="15"/>
    </location>
</feature>
<accession>V2U941</accession>
<reference evidence="2 3" key="1">
    <citation type="submission" date="2013-10" db="EMBL/GenBank/DDBJ databases">
        <title>The Genome Sequence of Acinetobacter brisouii CIP 110357.</title>
        <authorList>
            <consortium name="The Broad Institute Genomics Platform"/>
            <consortium name="The Broad Institute Genome Sequencing Center for Infectious Disease"/>
            <person name="Cerqueira G."/>
            <person name="Feldgarden M."/>
            <person name="Courvalin P."/>
            <person name="Grillot-Courvalin C."/>
            <person name="Clermont D."/>
            <person name="Rocha E."/>
            <person name="Yoon E.-J."/>
            <person name="Nemec A."/>
            <person name="Young S.K."/>
            <person name="Zeng Q."/>
            <person name="Gargeya S."/>
            <person name="Fitzgerald M."/>
            <person name="Abouelleil A."/>
            <person name="Alvarado L."/>
            <person name="Berlin A.M."/>
            <person name="Chapman S.B."/>
            <person name="Gainer-Dewar J."/>
            <person name="Goldberg J."/>
            <person name="Gnerre S."/>
            <person name="Griggs A."/>
            <person name="Gujja S."/>
            <person name="Hansen M."/>
            <person name="Howarth C."/>
            <person name="Imamovic A."/>
            <person name="Ireland A."/>
            <person name="Larimer J."/>
            <person name="McCowan C."/>
            <person name="Murphy C."/>
            <person name="Pearson M."/>
            <person name="Poon T.W."/>
            <person name="Priest M."/>
            <person name="Roberts A."/>
            <person name="Saif S."/>
            <person name="Shea T."/>
            <person name="Sykes S."/>
            <person name="Wortman J."/>
            <person name="Nusbaum C."/>
            <person name="Birren B."/>
        </authorList>
    </citation>
    <scope>NUCLEOTIDE SEQUENCE [LARGE SCALE GENOMIC DNA]</scope>
    <source>
        <strain evidence="2 3">CIP 110357</strain>
    </source>
</reference>
<dbReference type="RefSeq" id="WP_004904828.1">
    <property type="nucleotide sequence ID" value="NZ_BBTI01000025.1"/>
</dbReference>
<dbReference type="HOGENOM" id="CLU_380218_0_0_6"/>
<dbReference type="Proteomes" id="UP000018418">
    <property type="component" value="Unassembled WGS sequence"/>
</dbReference>
<evidence type="ECO:0000256" key="1">
    <source>
        <dbReference type="SAM" id="MobiDB-lite"/>
    </source>
</evidence>
<dbReference type="PATRIC" id="fig|1341683.3.peg.1404"/>
<keyword evidence="3" id="KW-1185">Reference proteome</keyword>
<sequence length="750" mass="80043">MADQADISQRISQAKQAGYSDSDIYSTLSNDASFQKRITMAKKEGFTDEQIAGQLGLKVGNSQGQHLASDGYGDVVVDGAEQDSPEVLPERHPIVINASRGNQSKQQDTPAKPEQPSFLADVGAGMDKVFSGAIQGAHWLGDKIQKPLNDYFGTHFDTNEYQKYTKQKADEYKAYEKARTESGAGTNYGEFLGEMAATAPAAVFARGYQGAKILSTAGAKVLGQNALLGSAIGGAQFAENSDQRLSNVGAGAVGGAAGAVVGEKIGQGITKAAAKYNTTAANIANIDQKLEEALNKNGVSLSDLSSDVVDGLRKNAVAATKSGKDLNPDAVARQALFGKLGLKGTQSQVTRSSQQWQKEAELAKIQGAGDPLRNKFNQDNVQLKGLLDDAASKTGGTSIDQYGAMQGALDTANSKLASNKANYQSLYDQARQANGNNVVLDGAGFTNDAITALDKNYAMSSLPPSIHKILKDVSNNSDKFTLGKSEELIKILNREYKASLQNGQPSSSTYAIGLVRDALNTRQNEAMQNLLSQGNNDAARLYSSARQAFKDNVQSIENMPLLKDAQNGVEPDKLFQKHVLNGNVSELSKTVNLLNDVNPQSVNDIKQQVIEYISNQAINSNGQFSPAGMKRALDKIGDRRLETMFDPKEVSRLRDIGMAGHFLVSQPPHSYVNNSNTGSALANFLIGRLNLPGVRILASPVNDIIKSREVNKTLKPSIAGNDLQIGDLNQSLIDQLRKAGLLSGANAATQ</sequence>
<organism evidence="2 3">
    <name type="scientific">Acinetobacter brisouii CIP 110357</name>
    <dbReference type="NCBI Taxonomy" id="1341683"/>
    <lineage>
        <taxon>Bacteria</taxon>
        <taxon>Pseudomonadati</taxon>
        <taxon>Pseudomonadota</taxon>
        <taxon>Gammaproteobacteria</taxon>
        <taxon>Moraxellales</taxon>
        <taxon>Moraxellaceae</taxon>
        <taxon>Acinetobacter</taxon>
    </lineage>
</organism>
<protein>
    <submittedName>
        <fullName evidence="2">Uncharacterized protein</fullName>
    </submittedName>
</protein>
<dbReference type="EMBL" id="AYEU01000006">
    <property type="protein sequence ID" value="ESK50918.1"/>
    <property type="molecule type" value="Genomic_DNA"/>
</dbReference>
<comment type="caution">
    <text evidence="2">The sequence shown here is derived from an EMBL/GenBank/DDBJ whole genome shotgun (WGS) entry which is preliminary data.</text>
</comment>
<dbReference type="AlphaFoldDB" id="V2U941"/>
<dbReference type="OrthoDB" id="6674652at2"/>